<accession>A0AAW2MXU7</accession>
<proteinExistence type="predicted"/>
<dbReference type="EMBL" id="JACGWJ010000021">
    <property type="protein sequence ID" value="KAL0335530.1"/>
    <property type="molecule type" value="Genomic_DNA"/>
</dbReference>
<dbReference type="GO" id="GO:0008270">
    <property type="term" value="F:zinc ion binding"/>
    <property type="evidence" value="ECO:0007669"/>
    <property type="project" value="UniProtKB-KW"/>
</dbReference>
<evidence type="ECO:0000313" key="3">
    <source>
        <dbReference type="EMBL" id="KAL0335530.1"/>
    </source>
</evidence>
<dbReference type="PROSITE" id="PS50158">
    <property type="entry name" value="ZF_CCHC"/>
    <property type="match status" value="1"/>
</dbReference>
<sequence length="681" mass="75841">MAEPISVAIPIAPKVDLTGLPDKFSGQFFKRWQQRMKIWLTMKGLLTVIQVTRPEPTDTDPKTAEIAQWTERDQIGRGAILSALSNTLFDVYCSDSYTAKSLWDELDRKYNTEEQGLEKYSVSKFMRYQMVEDRSVAEQTHEIINLEHALADAEMKLPEKFLVMSIVDKFPKSWENFGMTLKHQKGRLSLDDLMIAISIEEEHRNQTHKMPVEHQPRANLIVGKQRVNKINSNSKAINKCKTTKNKKPKANKPCWNCGQVGHWAKLCPNKKAKTGQAVVNMVVGGSSGASTSGATEGYVSIQPELLTIYEPCDWLIDTGANVHVCADKSLFVSYQAITGKTVSMGNSSTAEVLGIGSVDLKFSSGRILSLKIVHHVLTVRRNIISGSVIVREGYELAFKFNKVVIQQFGIFVGKGSCIEIITETKSFLKNKFEMKDMGEADVILGIKLIRSTDGIAISQSHYVEKIIEKFDYQNNRIAKTPYDSSVALFKNESGVSVAQLRVLRYLKGTVSLAIHYGRFPAVLEGYSDASWIAKNSGSNRCSGYVFTLGEGAVSWKSAKQTLITRSTFEAELCALDTTGTEAEWLFGLLSQLPIVSQPLPPIAVHCDSQTTIAKVRSRKYNQKTKRHIQVRLKSIRALVSDRVIGIDFVGTKDNVADPLTKGLDLSQVNKSRFGMGLKTHQ</sequence>
<dbReference type="Pfam" id="PF14223">
    <property type="entry name" value="Retrotran_gag_2"/>
    <property type="match status" value="1"/>
</dbReference>
<reference evidence="3" key="1">
    <citation type="submission" date="2020-06" db="EMBL/GenBank/DDBJ databases">
        <authorList>
            <person name="Li T."/>
            <person name="Hu X."/>
            <person name="Zhang T."/>
            <person name="Song X."/>
            <person name="Zhang H."/>
            <person name="Dai N."/>
            <person name="Sheng W."/>
            <person name="Hou X."/>
            <person name="Wei L."/>
        </authorList>
    </citation>
    <scope>NUCLEOTIDE SEQUENCE</scope>
    <source>
        <strain evidence="3">G02</strain>
        <tissue evidence="3">Leaf</tissue>
    </source>
</reference>
<dbReference type="CDD" id="cd09272">
    <property type="entry name" value="RNase_HI_RT_Ty1"/>
    <property type="match status" value="1"/>
</dbReference>
<dbReference type="InterPro" id="IPR001878">
    <property type="entry name" value="Znf_CCHC"/>
</dbReference>
<dbReference type="Pfam" id="PF00098">
    <property type="entry name" value="zf-CCHC"/>
    <property type="match status" value="1"/>
</dbReference>
<dbReference type="SUPFAM" id="SSF57756">
    <property type="entry name" value="Retrovirus zinc finger-like domains"/>
    <property type="match status" value="1"/>
</dbReference>
<reference evidence="3" key="2">
    <citation type="journal article" date="2024" name="Plant">
        <title>Genomic evolution and insights into agronomic trait innovations of Sesamum species.</title>
        <authorList>
            <person name="Miao H."/>
            <person name="Wang L."/>
            <person name="Qu L."/>
            <person name="Liu H."/>
            <person name="Sun Y."/>
            <person name="Le M."/>
            <person name="Wang Q."/>
            <person name="Wei S."/>
            <person name="Zheng Y."/>
            <person name="Lin W."/>
            <person name="Duan Y."/>
            <person name="Cao H."/>
            <person name="Xiong S."/>
            <person name="Wang X."/>
            <person name="Wei L."/>
            <person name="Li C."/>
            <person name="Ma Q."/>
            <person name="Ju M."/>
            <person name="Zhao R."/>
            <person name="Li G."/>
            <person name="Mu C."/>
            <person name="Tian Q."/>
            <person name="Mei H."/>
            <person name="Zhang T."/>
            <person name="Gao T."/>
            <person name="Zhang H."/>
        </authorList>
    </citation>
    <scope>NUCLEOTIDE SEQUENCE</scope>
    <source>
        <strain evidence="3">G02</strain>
    </source>
</reference>
<gene>
    <name evidence="3" type="ORF">Sradi_4764900</name>
</gene>
<dbReference type="InterPro" id="IPR013103">
    <property type="entry name" value="RVT_2"/>
</dbReference>
<keyword evidence="1" id="KW-0862">Zinc</keyword>
<keyword evidence="1" id="KW-0863">Zinc-finger</keyword>
<keyword evidence="1" id="KW-0479">Metal-binding</keyword>
<dbReference type="Pfam" id="PF22936">
    <property type="entry name" value="Pol_BBD"/>
    <property type="match status" value="1"/>
</dbReference>
<dbReference type="SMART" id="SM00343">
    <property type="entry name" value="ZnF_C2HC"/>
    <property type="match status" value="1"/>
</dbReference>
<dbReference type="InterPro" id="IPR036875">
    <property type="entry name" value="Znf_CCHC_sf"/>
</dbReference>
<comment type="caution">
    <text evidence="3">The sequence shown here is derived from an EMBL/GenBank/DDBJ whole genome shotgun (WGS) entry which is preliminary data.</text>
</comment>
<organism evidence="3">
    <name type="scientific">Sesamum radiatum</name>
    <name type="common">Black benniseed</name>
    <dbReference type="NCBI Taxonomy" id="300843"/>
    <lineage>
        <taxon>Eukaryota</taxon>
        <taxon>Viridiplantae</taxon>
        <taxon>Streptophyta</taxon>
        <taxon>Embryophyta</taxon>
        <taxon>Tracheophyta</taxon>
        <taxon>Spermatophyta</taxon>
        <taxon>Magnoliopsida</taxon>
        <taxon>eudicotyledons</taxon>
        <taxon>Gunneridae</taxon>
        <taxon>Pentapetalae</taxon>
        <taxon>asterids</taxon>
        <taxon>lamiids</taxon>
        <taxon>Lamiales</taxon>
        <taxon>Pedaliaceae</taxon>
        <taxon>Sesamum</taxon>
    </lineage>
</organism>
<dbReference type="Gene3D" id="4.10.60.10">
    <property type="entry name" value="Zinc finger, CCHC-type"/>
    <property type="match status" value="1"/>
</dbReference>
<dbReference type="Pfam" id="PF07727">
    <property type="entry name" value="RVT_2"/>
    <property type="match status" value="1"/>
</dbReference>
<dbReference type="PANTHER" id="PTHR47592:SF27">
    <property type="entry name" value="OS08G0421700 PROTEIN"/>
    <property type="match status" value="1"/>
</dbReference>
<dbReference type="InterPro" id="IPR054722">
    <property type="entry name" value="PolX-like_BBD"/>
</dbReference>
<dbReference type="GO" id="GO:0003676">
    <property type="term" value="F:nucleic acid binding"/>
    <property type="evidence" value="ECO:0007669"/>
    <property type="project" value="InterPro"/>
</dbReference>
<name>A0AAW2MXU7_SESRA</name>
<dbReference type="AlphaFoldDB" id="A0AAW2MXU7"/>
<protein>
    <submittedName>
        <fullName evidence="3">Retrovirus-related Pol polyprotein from transposon TNT 1-94</fullName>
    </submittedName>
</protein>
<dbReference type="PANTHER" id="PTHR47592">
    <property type="entry name" value="PBF68 PROTEIN"/>
    <property type="match status" value="1"/>
</dbReference>
<evidence type="ECO:0000256" key="1">
    <source>
        <dbReference type="PROSITE-ProRule" id="PRU00047"/>
    </source>
</evidence>
<evidence type="ECO:0000259" key="2">
    <source>
        <dbReference type="PROSITE" id="PS50158"/>
    </source>
</evidence>
<feature type="domain" description="CCHC-type" evidence="2">
    <location>
        <begin position="254"/>
        <end position="269"/>
    </location>
</feature>